<evidence type="ECO:0000313" key="3">
    <source>
        <dbReference type="Proteomes" id="UP000235965"/>
    </source>
</evidence>
<dbReference type="InterPro" id="IPR052709">
    <property type="entry name" value="Transposase-MT_Hybrid"/>
</dbReference>
<feature type="domain" description="Mos1 transposase HTH" evidence="1">
    <location>
        <begin position="3"/>
        <end position="36"/>
    </location>
</feature>
<dbReference type="GO" id="GO:0003676">
    <property type="term" value="F:nucleic acid binding"/>
    <property type="evidence" value="ECO:0007669"/>
    <property type="project" value="InterPro"/>
</dbReference>
<dbReference type="PANTHER" id="PTHR46060:SF1">
    <property type="entry name" value="MARINER MOS1 TRANSPOSASE-LIKE PROTEIN"/>
    <property type="match status" value="1"/>
</dbReference>
<dbReference type="Pfam" id="PF17906">
    <property type="entry name" value="HTH_48"/>
    <property type="match status" value="1"/>
</dbReference>
<dbReference type="EMBL" id="NEVH01002690">
    <property type="protein sequence ID" value="PNF41644.1"/>
    <property type="molecule type" value="Genomic_DNA"/>
</dbReference>
<dbReference type="Gene3D" id="3.30.420.10">
    <property type="entry name" value="Ribonuclease H-like superfamily/Ribonuclease H"/>
    <property type="match status" value="1"/>
</dbReference>
<keyword evidence="3" id="KW-1185">Reference proteome</keyword>
<dbReference type="Proteomes" id="UP000235965">
    <property type="component" value="Unassembled WGS sequence"/>
</dbReference>
<organism evidence="2 3">
    <name type="scientific">Cryptotermes secundus</name>
    <dbReference type="NCBI Taxonomy" id="105785"/>
    <lineage>
        <taxon>Eukaryota</taxon>
        <taxon>Metazoa</taxon>
        <taxon>Ecdysozoa</taxon>
        <taxon>Arthropoda</taxon>
        <taxon>Hexapoda</taxon>
        <taxon>Insecta</taxon>
        <taxon>Pterygota</taxon>
        <taxon>Neoptera</taxon>
        <taxon>Polyneoptera</taxon>
        <taxon>Dictyoptera</taxon>
        <taxon>Blattodea</taxon>
        <taxon>Blattoidea</taxon>
        <taxon>Termitoidae</taxon>
        <taxon>Kalotermitidae</taxon>
        <taxon>Cryptotermitinae</taxon>
        <taxon>Cryptotermes</taxon>
    </lineage>
</organism>
<accession>A0A2J7RLC8</accession>
<reference evidence="2 3" key="1">
    <citation type="submission" date="2017-12" db="EMBL/GenBank/DDBJ databases">
        <title>Hemimetabolous genomes reveal molecular basis of termite eusociality.</title>
        <authorList>
            <person name="Harrison M.C."/>
            <person name="Jongepier E."/>
            <person name="Robertson H.M."/>
            <person name="Arning N."/>
            <person name="Bitard-Feildel T."/>
            <person name="Chao H."/>
            <person name="Childers C.P."/>
            <person name="Dinh H."/>
            <person name="Doddapaneni H."/>
            <person name="Dugan S."/>
            <person name="Gowin J."/>
            <person name="Greiner C."/>
            <person name="Han Y."/>
            <person name="Hu H."/>
            <person name="Hughes D.S.T."/>
            <person name="Huylmans A.-K."/>
            <person name="Kemena C."/>
            <person name="Kremer L.P.M."/>
            <person name="Lee S.L."/>
            <person name="Lopez-Ezquerra A."/>
            <person name="Mallet L."/>
            <person name="Monroy-Kuhn J.M."/>
            <person name="Moser A."/>
            <person name="Murali S.C."/>
            <person name="Muzny D.M."/>
            <person name="Otani S."/>
            <person name="Piulachs M.-D."/>
            <person name="Poelchau M."/>
            <person name="Qu J."/>
            <person name="Schaub F."/>
            <person name="Wada-Katsumata A."/>
            <person name="Worley K.C."/>
            <person name="Xie Q."/>
            <person name="Ylla G."/>
            <person name="Poulsen M."/>
            <person name="Gibbs R.A."/>
            <person name="Schal C."/>
            <person name="Richards S."/>
            <person name="Belles X."/>
            <person name="Korb J."/>
            <person name="Bornberg-Bauer E."/>
        </authorList>
    </citation>
    <scope>NUCLEOTIDE SEQUENCE [LARGE SCALE GENOMIC DNA]</scope>
    <source>
        <tissue evidence="2">Whole body</tissue>
    </source>
</reference>
<proteinExistence type="predicted"/>
<dbReference type="InterPro" id="IPR041426">
    <property type="entry name" value="Mos1_HTH"/>
</dbReference>
<protein>
    <recommendedName>
        <fullName evidence="1">Mos1 transposase HTH domain-containing protein</fullName>
    </recommendedName>
</protein>
<evidence type="ECO:0000313" key="2">
    <source>
        <dbReference type="EMBL" id="PNF41644.1"/>
    </source>
</evidence>
<dbReference type="InParanoid" id="A0A2J7RLC8"/>
<name>A0A2J7RLC8_9NEOP</name>
<dbReference type="PANTHER" id="PTHR46060">
    <property type="entry name" value="MARINER MOS1 TRANSPOSASE-LIKE PROTEIN"/>
    <property type="match status" value="1"/>
</dbReference>
<comment type="caution">
    <text evidence="2">The sequence shown here is derived from an EMBL/GenBank/DDBJ whole genome shotgun (WGS) entry which is preliminary data.</text>
</comment>
<sequence>KVHAVILFLHAKGGTAAEIHRQLLSVYGEDVMNKQNMTKCCPEFKKALLISQTRLQNVRLVKCFSFLISYPRHVSSHLIQVFQAKHGIPQVRQAPYSPDMGPCDFWLFPRLKFDSREDIIQNKTAQLHAIPKEAFQNCFQRWKDLCAKCVESQGAYFEGD</sequence>
<evidence type="ECO:0000259" key="1">
    <source>
        <dbReference type="Pfam" id="PF17906"/>
    </source>
</evidence>
<gene>
    <name evidence="2" type="ORF">B7P43_G07642</name>
</gene>
<feature type="non-terminal residue" evidence="2">
    <location>
        <position position="1"/>
    </location>
</feature>
<dbReference type="AlphaFoldDB" id="A0A2J7RLC8"/>
<dbReference type="InterPro" id="IPR036397">
    <property type="entry name" value="RNaseH_sf"/>
</dbReference>